<protein>
    <submittedName>
        <fullName evidence="3">Phage minor structural protein, N-terminal domain protein</fullName>
    </submittedName>
</protein>
<dbReference type="AlphaFoldDB" id="F0H2B1"/>
<keyword evidence="4" id="KW-1185">Reference proteome</keyword>
<gene>
    <name evidence="3" type="ORF">HMPREF9246_0271</name>
</gene>
<evidence type="ECO:0000313" key="4">
    <source>
        <dbReference type="Proteomes" id="UP000005277"/>
    </source>
</evidence>
<dbReference type="InterPro" id="IPR010572">
    <property type="entry name" value="Tail_dom"/>
</dbReference>
<dbReference type="Pfam" id="PF06605">
    <property type="entry name" value="Prophage_tail"/>
    <property type="match status" value="1"/>
</dbReference>
<accession>F0H2B1</accession>
<dbReference type="EMBL" id="AEXN01000033">
    <property type="protein sequence ID" value="EGC83348.1"/>
    <property type="molecule type" value="Genomic_DNA"/>
</dbReference>
<feature type="domain" description="Tail spike" evidence="2">
    <location>
        <begin position="116"/>
        <end position="329"/>
    </location>
</feature>
<dbReference type="Proteomes" id="UP000005277">
    <property type="component" value="Unassembled WGS sequence"/>
</dbReference>
<comment type="caution">
    <text evidence="3">The sequence shown here is derived from an EMBL/GenBank/DDBJ whole genome shotgun (WGS) entry which is preliminary data.</text>
</comment>
<name>F0H2B1_9FIRM</name>
<sequence length="844" mass="99066">MLIINTKTKEKIAFSYFKHLKVEIEINELDRLNFEIPKEYRYLFDVEFLIIEDMQEYVVKNIEPFYDGFKIECKANNIDWLEKFNKSFNFPYKKFEDVLIGIMPDDWNYEVLEAIDERRTITADHKSSWEVFLEAVEKYDIEYRLDPYFKNVVFGKKMFSYKDFYLDIALNVEDKDIEVESFEFATRIVPEGMNGLKINQINNGKDYLEDKSFNDRTITYYWKDERYTNIENLKKEAERKLKILSRPKTTIKIKVKDLRKAIGVQGPSYVNKGKLYDAYFDVGDYVYLLDNDRKTKERFRVVRMVKYPYRKMDNEITLSNKPKDIVDDMNETIELTKEMWEETRVRFETTENAIKSSVATAKRYSDDSFKTYKTEREQTDSRIYESITESTTYVDPKTGQTKPIIDKQLEIDKTIDGINISLRDQLTANKDFNLRLDNLRTNISENTSSLNSKIDKDLAKAKKELGDSIDYTKIDFKKRHDLLALELEKANNDINKAKEKISGLSNNFDDFNNRANNKYEVIDREILGIKSNFKVARDEISSEIASASKTQEKAIKEMGDNTESKIKTFLNLNYSTKTQTDQMIKSEVGMLGTSIGKDMSNLNREVLEAKSMVEQTQRGVSAIVSQVESGLDEKIKNLNARVNIQADKIESKVSKDGFGSLVKQEFDRYKIEARNIDFDGSYINAKGTFRTMNDSNDVGVEISYNHIEFRDNRWNGKTFGGLTVTRREGTEAMMSMNLAHYATGYLGIRYWSNDAKAYYSYTDYDKWNYTGYNKATWYGEYHAFPIIYHEGVQFRRQVRFINDYDKANGCTVWVTRSQLHFWMDGFPKSFILDFETEKAYWVKE</sequence>
<keyword evidence="1" id="KW-0175">Coiled coil</keyword>
<dbReference type="RefSeq" id="WP_004818062.1">
    <property type="nucleotide sequence ID" value="NZ_AEXN01000033.1"/>
</dbReference>
<evidence type="ECO:0000256" key="1">
    <source>
        <dbReference type="SAM" id="Coils"/>
    </source>
</evidence>
<organism evidence="3 4">
    <name type="scientific">Anaerococcus hydrogenalis ACS-025-V-Sch4</name>
    <dbReference type="NCBI Taxonomy" id="879306"/>
    <lineage>
        <taxon>Bacteria</taxon>
        <taxon>Bacillati</taxon>
        <taxon>Bacillota</taxon>
        <taxon>Tissierellia</taxon>
        <taxon>Tissierellales</taxon>
        <taxon>Peptoniphilaceae</taxon>
        <taxon>Anaerococcus</taxon>
    </lineage>
</organism>
<reference evidence="3 4" key="1">
    <citation type="submission" date="2011-01" db="EMBL/GenBank/DDBJ databases">
        <authorList>
            <person name="Durkin A.S."/>
            <person name="Madupu R."/>
            <person name="Torralba M."/>
            <person name="Gillis M."/>
            <person name="Methe B."/>
            <person name="Sutton G."/>
            <person name="Nelson K.E."/>
        </authorList>
    </citation>
    <scope>NUCLEOTIDE SEQUENCE [LARGE SCALE GENOMIC DNA]</scope>
    <source>
        <strain evidence="3 4">ACS-025-V-Sch4</strain>
    </source>
</reference>
<evidence type="ECO:0000313" key="3">
    <source>
        <dbReference type="EMBL" id="EGC83348.1"/>
    </source>
</evidence>
<evidence type="ECO:0000259" key="2">
    <source>
        <dbReference type="Pfam" id="PF06605"/>
    </source>
</evidence>
<dbReference type="OrthoDB" id="5090100at2"/>
<feature type="coiled-coil region" evidence="1">
    <location>
        <begin position="480"/>
        <end position="514"/>
    </location>
</feature>
<proteinExistence type="predicted"/>